<evidence type="ECO:0000313" key="5">
    <source>
        <dbReference type="EMBL" id="THC96807.1"/>
    </source>
</evidence>
<comment type="subcellular location">
    <subcellularLocation>
        <location evidence="1">Mitochondrion</location>
    </subcellularLocation>
</comment>
<comment type="caution">
    <text evidence="5">The sequence shown here is derived from an EMBL/GenBank/DDBJ whole genome shotgun (WGS) entry which is preliminary data.</text>
</comment>
<dbReference type="AlphaFoldDB" id="A0A4S3JPP0"/>
<evidence type="ECO:0000256" key="2">
    <source>
        <dbReference type="ARBA" id="ARBA00022946"/>
    </source>
</evidence>
<keyword evidence="2" id="KW-0809">Transit peptide</keyword>
<protein>
    <recommendedName>
        <fullName evidence="7">Mitochondrial ATPase expression-domain-containing protein</fullName>
    </recommendedName>
</protein>
<evidence type="ECO:0000313" key="6">
    <source>
        <dbReference type="Proteomes" id="UP000308092"/>
    </source>
</evidence>
<reference evidence="5 6" key="1">
    <citation type="submission" date="2019-03" db="EMBL/GenBank/DDBJ databases">
        <title>The genome sequence of a newly discovered highly antifungal drug resistant Aspergillus species, Aspergillus tanneri NIH 1004.</title>
        <authorList>
            <person name="Mounaud S."/>
            <person name="Singh I."/>
            <person name="Joardar V."/>
            <person name="Pakala S."/>
            <person name="Pakala S."/>
            <person name="Venepally P."/>
            <person name="Hoover J."/>
            <person name="Nierman W."/>
            <person name="Chung J."/>
            <person name="Losada L."/>
        </authorList>
    </citation>
    <scope>NUCLEOTIDE SEQUENCE [LARGE SCALE GENOMIC DNA]</scope>
    <source>
        <strain evidence="5 6">NIH1004</strain>
    </source>
</reference>
<evidence type="ECO:0008006" key="7">
    <source>
        <dbReference type="Google" id="ProtNLM"/>
    </source>
</evidence>
<proteinExistence type="predicted"/>
<dbReference type="Pfam" id="PF12921">
    <property type="entry name" value="ATP13"/>
    <property type="match status" value="1"/>
</dbReference>
<dbReference type="InterPro" id="IPR011990">
    <property type="entry name" value="TPR-like_helical_dom_sf"/>
</dbReference>
<dbReference type="InterPro" id="IPR024319">
    <property type="entry name" value="ATPase_expression_mit"/>
</dbReference>
<evidence type="ECO:0000256" key="3">
    <source>
        <dbReference type="ARBA" id="ARBA00023128"/>
    </source>
</evidence>
<sequence length="756" mass="86396">MTTGCVDAIARVSERFGSPAQSGSLCSTRFIRTRNSTQWRSLSSRRPYTHSPSFSPKSSYSSSWSWNAQHYRQRQATDLNRGLTRETPVLGSNPDPLKQTPTTTPTAIEQNRLEFRTIIQNGQPDQIMDALLDPRFKNLVQGMPSSVFVEVFQLLSPAYFLDPYRELHRPVHPVAFHVKGYKPLDTIFDDFAKNLSTIVQIRQSAGHVLGLAEYTHLLDCAWSMADADMAEHVWNNMIDDEVVPDVQCYNHYMAAKVWDTAFTGREKYRLRIHHYSYRKRRFNNPSAGWKGWGTAGRSVRKEVLGIFHEMTEQGNVGDEMTYINVMLASARVGYVHGIKSILKTVWNVDVDALLRNADKSRLPAVTDYERSSPLYPSDRLLFAVAHTFGTTNDILAGLRAIEHISEEYNIPIPDTVWLELMERAFVLSRRRFGPDTDRKSRGKVSWDFLFSLYDTMTSETFKVRPTIEVHRYLAKTAWERCRLKDFKHHMELAYEILEETRRKSNTARSILEGYLQKQALSAASSSTTLVNSTVLQSPAFAEAVHTYDILRLQVAQQTLIMEKLARLLLTHHRWISRDNLVTWERCLLPQVLEEWRNFLPHNFNYSTAGGMVRFHGITHWNHRRYTSHQYVPTRCATAANGIEWSGAADLDDDFIWEEFQQSAKGINLDLPPLKRLLSGVSVRVNTIAPEPYDINEGLNGQVTGSGFSVEPEDLDDEVIDFACVPESETDTDLNSISRQRDSPTVVEPNGFNLAYN</sequence>
<evidence type="ECO:0000256" key="4">
    <source>
        <dbReference type="SAM" id="MobiDB-lite"/>
    </source>
</evidence>
<dbReference type="EMBL" id="SOSA01000098">
    <property type="protein sequence ID" value="THC96807.1"/>
    <property type="molecule type" value="Genomic_DNA"/>
</dbReference>
<name>A0A4S3JPP0_9EURO</name>
<evidence type="ECO:0000256" key="1">
    <source>
        <dbReference type="ARBA" id="ARBA00004173"/>
    </source>
</evidence>
<gene>
    <name evidence="5" type="ORF">EYZ11_003732</name>
</gene>
<feature type="compositionally biased region" description="Low complexity" evidence="4">
    <location>
        <begin position="51"/>
        <end position="62"/>
    </location>
</feature>
<accession>A0A4S3JPP0</accession>
<dbReference type="Proteomes" id="UP000308092">
    <property type="component" value="Unassembled WGS sequence"/>
</dbReference>
<feature type="region of interest" description="Disordered" evidence="4">
    <location>
        <begin position="730"/>
        <end position="756"/>
    </location>
</feature>
<organism evidence="5 6">
    <name type="scientific">Aspergillus tanneri</name>
    <dbReference type="NCBI Taxonomy" id="1220188"/>
    <lineage>
        <taxon>Eukaryota</taxon>
        <taxon>Fungi</taxon>
        <taxon>Dikarya</taxon>
        <taxon>Ascomycota</taxon>
        <taxon>Pezizomycotina</taxon>
        <taxon>Eurotiomycetes</taxon>
        <taxon>Eurotiomycetidae</taxon>
        <taxon>Eurotiales</taxon>
        <taxon>Aspergillaceae</taxon>
        <taxon>Aspergillus</taxon>
        <taxon>Aspergillus subgen. Circumdati</taxon>
    </lineage>
</organism>
<dbReference type="STRING" id="1220188.A0A4S3JPP0"/>
<feature type="region of interest" description="Disordered" evidence="4">
    <location>
        <begin position="38"/>
        <end position="62"/>
    </location>
</feature>
<dbReference type="VEuPathDB" id="FungiDB:EYZ11_003732"/>
<dbReference type="Gene3D" id="1.25.40.10">
    <property type="entry name" value="Tetratricopeptide repeat domain"/>
    <property type="match status" value="1"/>
</dbReference>
<dbReference type="GO" id="GO:0005739">
    <property type="term" value="C:mitochondrion"/>
    <property type="evidence" value="ECO:0007669"/>
    <property type="project" value="UniProtKB-SubCell"/>
</dbReference>
<keyword evidence="3" id="KW-0496">Mitochondrion</keyword>
<keyword evidence="6" id="KW-1185">Reference proteome</keyword>